<dbReference type="GO" id="GO:0007189">
    <property type="term" value="P:adenylate cyclase-activating G protein-coupled receptor signaling pathway"/>
    <property type="evidence" value="ECO:0007669"/>
    <property type="project" value="TreeGrafter"/>
</dbReference>
<keyword evidence="3" id="KW-1185">Reference proteome</keyword>
<organism evidence="2 3">
    <name type="scientific">Jaculus jaculus</name>
    <name type="common">Lesser Egyptian jerboa</name>
    <dbReference type="NCBI Taxonomy" id="51337"/>
    <lineage>
        <taxon>Eukaryota</taxon>
        <taxon>Metazoa</taxon>
        <taxon>Chordata</taxon>
        <taxon>Craniata</taxon>
        <taxon>Vertebrata</taxon>
        <taxon>Euteleostomi</taxon>
        <taxon>Mammalia</taxon>
        <taxon>Eutheria</taxon>
        <taxon>Euarchontoglires</taxon>
        <taxon>Glires</taxon>
        <taxon>Rodentia</taxon>
        <taxon>Myomorpha</taxon>
        <taxon>Dipodoidea</taxon>
        <taxon>Dipodidae</taxon>
        <taxon>Dipodinae</taxon>
        <taxon>Jaculus</taxon>
    </lineage>
</organism>
<dbReference type="GO" id="GO:0004930">
    <property type="term" value="F:G protein-coupled receptor activity"/>
    <property type="evidence" value="ECO:0007669"/>
    <property type="project" value="TreeGrafter"/>
</dbReference>
<feature type="transmembrane region" description="Helical" evidence="1">
    <location>
        <begin position="20"/>
        <end position="43"/>
    </location>
</feature>
<dbReference type="PANTHER" id="PTHR45813">
    <property type="entry name" value="IG-LIKE DOMAIN-CONTAINING PROTEIN"/>
    <property type="match status" value="1"/>
</dbReference>
<reference evidence="2" key="2">
    <citation type="submission" date="2025-09" db="UniProtKB">
        <authorList>
            <consortium name="Ensembl"/>
        </authorList>
    </citation>
    <scope>IDENTIFICATION</scope>
</reference>
<dbReference type="AlphaFoldDB" id="A0A8C5KWP0"/>
<evidence type="ECO:0000256" key="1">
    <source>
        <dbReference type="SAM" id="Phobius"/>
    </source>
</evidence>
<dbReference type="Ensembl" id="ENSJJAT00000019943.1">
    <property type="protein sequence ID" value="ENSJJAP00000013453.1"/>
    <property type="gene ID" value="ENSJJAG00000016201.1"/>
</dbReference>
<dbReference type="Gene3D" id="1.20.1070.10">
    <property type="entry name" value="Rhodopsin 7-helix transmembrane proteins"/>
    <property type="match status" value="1"/>
</dbReference>
<proteinExistence type="predicted"/>
<evidence type="ECO:0000313" key="3">
    <source>
        <dbReference type="Proteomes" id="UP000694385"/>
    </source>
</evidence>
<keyword evidence="1" id="KW-0812">Transmembrane</keyword>
<dbReference type="InterPro" id="IPR051587">
    <property type="entry name" value="Adhesion_GPCR"/>
</dbReference>
<name>A0A8C5KWP0_JACJA</name>
<dbReference type="PANTHER" id="PTHR45813:SF2">
    <property type="entry name" value="ADHESION G-PROTEIN COUPLED RECEPTOR F3"/>
    <property type="match status" value="1"/>
</dbReference>
<protein>
    <submittedName>
        <fullName evidence="2">Uncharacterized protein</fullName>
    </submittedName>
</protein>
<dbReference type="Proteomes" id="UP000694385">
    <property type="component" value="Unassembled WGS sequence"/>
</dbReference>
<accession>A0A8C5KWP0</accession>
<reference evidence="2" key="1">
    <citation type="submission" date="2025-08" db="UniProtKB">
        <authorList>
            <consortium name="Ensembl"/>
        </authorList>
    </citation>
    <scope>IDENTIFICATION</scope>
</reference>
<evidence type="ECO:0000313" key="2">
    <source>
        <dbReference type="Ensembl" id="ENSJJAP00000013453.1"/>
    </source>
</evidence>
<sequence>MRPSLSEGPPVEKRQAFIGVLKALLVLTPVFGLTWGLGVATLLEQFSTVSQYLFTILNSLQVREALRKRFSHTKPSGSAISLATNETYISEHSKGRGENASYEERMTN</sequence>
<keyword evidence="1" id="KW-1133">Transmembrane helix</keyword>
<dbReference type="GeneTree" id="ENSGT00940000161541"/>
<keyword evidence="1" id="KW-0472">Membrane</keyword>